<dbReference type="EMBL" id="CAJVPW010009209">
    <property type="protein sequence ID" value="CAG8602478.1"/>
    <property type="molecule type" value="Genomic_DNA"/>
</dbReference>
<dbReference type="Proteomes" id="UP000789366">
    <property type="component" value="Unassembled WGS sequence"/>
</dbReference>
<keyword evidence="2" id="KW-1185">Reference proteome</keyword>
<evidence type="ECO:0000313" key="1">
    <source>
        <dbReference type="EMBL" id="CAG8602478.1"/>
    </source>
</evidence>
<reference evidence="1" key="1">
    <citation type="submission" date="2021-06" db="EMBL/GenBank/DDBJ databases">
        <authorList>
            <person name="Kallberg Y."/>
            <person name="Tangrot J."/>
            <person name="Rosling A."/>
        </authorList>
    </citation>
    <scope>NUCLEOTIDE SEQUENCE</scope>
    <source>
        <strain evidence="1">28 12/20/2015</strain>
    </source>
</reference>
<proteinExistence type="predicted"/>
<comment type="caution">
    <text evidence="1">The sequence shown here is derived from an EMBL/GenBank/DDBJ whole genome shotgun (WGS) entry which is preliminary data.</text>
</comment>
<evidence type="ECO:0000313" key="2">
    <source>
        <dbReference type="Proteomes" id="UP000789366"/>
    </source>
</evidence>
<accession>A0ACA9MPV2</accession>
<organism evidence="1 2">
    <name type="scientific">Cetraspora pellucida</name>
    <dbReference type="NCBI Taxonomy" id="1433469"/>
    <lineage>
        <taxon>Eukaryota</taxon>
        <taxon>Fungi</taxon>
        <taxon>Fungi incertae sedis</taxon>
        <taxon>Mucoromycota</taxon>
        <taxon>Glomeromycotina</taxon>
        <taxon>Glomeromycetes</taxon>
        <taxon>Diversisporales</taxon>
        <taxon>Gigasporaceae</taxon>
        <taxon>Cetraspora</taxon>
    </lineage>
</organism>
<protein>
    <submittedName>
        <fullName evidence="1">7406_t:CDS:1</fullName>
    </submittedName>
</protein>
<sequence>MSPDENSDSHYSITFEHNFHDELVIDYELVEATNNEEYESNEQDCMHREVDVGTKVQNSNIDTELQMLKCPSFNPIQNVQSFHRGYVTLLHEYQLGIVILLSLFQLFFTDKQLNSMVVNTNIYKQVKGQDRGCPWNPLTQNELKIWLGLIIYMGVHKISAVKDL</sequence>
<name>A0ACA9MPV2_9GLOM</name>
<gene>
    <name evidence="1" type="ORF">SPELUC_LOCUS7180</name>
</gene>